<evidence type="ECO:0000313" key="3">
    <source>
        <dbReference type="Proteomes" id="UP000799438"/>
    </source>
</evidence>
<evidence type="ECO:0000256" key="1">
    <source>
        <dbReference type="SAM" id="MobiDB-lite"/>
    </source>
</evidence>
<dbReference type="AlphaFoldDB" id="A0A6A6B243"/>
<organism evidence="2 3">
    <name type="scientific">Aplosporella prunicola CBS 121167</name>
    <dbReference type="NCBI Taxonomy" id="1176127"/>
    <lineage>
        <taxon>Eukaryota</taxon>
        <taxon>Fungi</taxon>
        <taxon>Dikarya</taxon>
        <taxon>Ascomycota</taxon>
        <taxon>Pezizomycotina</taxon>
        <taxon>Dothideomycetes</taxon>
        <taxon>Dothideomycetes incertae sedis</taxon>
        <taxon>Botryosphaeriales</taxon>
        <taxon>Aplosporellaceae</taxon>
        <taxon>Aplosporella</taxon>
    </lineage>
</organism>
<keyword evidence="3" id="KW-1185">Reference proteome</keyword>
<accession>A0A6A6B243</accession>
<dbReference type="EMBL" id="ML995503">
    <property type="protein sequence ID" value="KAF2137443.1"/>
    <property type="molecule type" value="Genomic_DNA"/>
</dbReference>
<protein>
    <submittedName>
        <fullName evidence="2">Uncharacterized protein</fullName>
    </submittedName>
</protein>
<feature type="region of interest" description="Disordered" evidence="1">
    <location>
        <begin position="51"/>
        <end position="72"/>
    </location>
</feature>
<gene>
    <name evidence="2" type="ORF">K452DRAFT_291670</name>
</gene>
<dbReference type="RefSeq" id="XP_033393158.1">
    <property type="nucleotide sequence ID" value="XM_033541228.1"/>
</dbReference>
<name>A0A6A6B243_9PEZI</name>
<reference evidence="2" key="1">
    <citation type="journal article" date="2020" name="Stud. Mycol.">
        <title>101 Dothideomycetes genomes: a test case for predicting lifestyles and emergence of pathogens.</title>
        <authorList>
            <person name="Haridas S."/>
            <person name="Albert R."/>
            <person name="Binder M."/>
            <person name="Bloem J."/>
            <person name="Labutti K."/>
            <person name="Salamov A."/>
            <person name="Andreopoulos B."/>
            <person name="Baker S."/>
            <person name="Barry K."/>
            <person name="Bills G."/>
            <person name="Bluhm B."/>
            <person name="Cannon C."/>
            <person name="Castanera R."/>
            <person name="Culley D."/>
            <person name="Daum C."/>
            <person name="Ezra D."/>
            <person name="Gonzalez J."/>
            <person name="Henrissat B."/>
            <person name="Kuo A."/>
            <person name="Liang C."/>
            <person name="Lipzen A."/>
            <person name="Lutzoni F."/>
            <person name="Magnuson J."/>
            <person name="Mondo S."/>
            <person name="Nolan M."/>
            <person name="Ohm R."/>
            <person name="Pangilinan J."/>
            <person name="Park H.-J."/>
            <person name="Ramirez L."/>
            <person name="Alfaro M."/>
            <person name="Sun H."/>
            <person name="Tritt A."/>
            <person name="Yoshinaga Y."/>
            <person name="Zwiers L.-H."/>
            <person name="Turgeon B."/>
            <person name="Goodwin S."/>
            <person name="Spatafora J."/>
            <person name="Crous P."/>
            <person name="Grigoriev I."/>
        </authorList>
    </citation>
    <scope>NUCLEOTIDE SEQUENCE</scope>
    <source>
        <strain evidence="2">CBS 121167</strain>
    </source>
</reference>
<dbReference type="GeneID" id="54298724"/>
<dbReference type="Proteomes" id="UP000799438">
    <property type="component" value="Unassembled WGS sequence"/>
</dbReference>
<evidence type="ECO:0000313" key="2">
    <source>
        <dbReference type="EMBL" id="KAF2137443.1"/>
    </source>
</evidence>
<sequence length="168" mass="18600">MARRVAMMRVKGKASGTERSGVVSLMQRLAWRAEQRVAEVRVEKVRVVAPDPGTCPPDSRVEKHGGRPAHHLARRDLPRTPTVASASQILRSLHSNFLAASAPPELKHPLLFSSAPLRRNHRRPRPRLRTRLAHIANPSRRVPRVLSTNTVLPINCSHGGNATSHKTS</sequence>
<proteinExistence type="predicted"/>